<keyword evidence="3" id="KW-1185">Reference proteome</keyword>
<protein>
    <submittedName>
        <fullName evidence="2">Uncharacterized protein</fullName>
    </submittedName>
</protein>
<evidence type="ECO:0000256" key="1">
    <source>
        <dbReference type="SAM" id="MobiDB-lite"/>
    </source>
</evidence>
<evidence type="ECO:0000313" key="3">
    <source>
        <dbReference type="Proteomes" id="UP001060771"/>
    </source>
</evidence>
<sequence>MSDLDDYRDYPLEKNIYNRSLSAVFRRHFITVPPAPHCPPRSGFQKPRAAKHSLESTS</sequence>
<gene>
    <name evidence="2" type="ORF">Vsou_20930</name>
</gene>
<dbReference type="Proteomes" id="UP001060771">
    <property type="component" value="Chromosome"/>
</dbReference>
<proteinExistence type="predicted"/>
<name>A0ABM8BPQ5_9CREN</name>
<dbReference type="EMBL" id="AP026830">
    <property type="protein sequence ID" value="BDR93000.1"/>
    <property type="molecule type" value="Genomic_DNA"/>
</dbReference>
<evidence type="ECO:0000313" key="2">
    <source>
        <dbReference type="EMBL" id="BDR93000.1"/>
    </source>
</evidence>
<organism evidence="2 3">
    <name type="scientific">Vulcanisaeta souniana JCM 11219</name>
    <dbReference type="NCBI Taxonomy" id="1293586"/>
    <lineage>
        <taxon>Archaea</taxon>
        <taxon>Thermoproteota</taxon>
        <taxon>Thermoprotei</taxon>
        <taxon>Thermoproteales</taxon>
        <taxon>Thermoproteaceae</taxon>
        <taxon>Vulcanisaeta</taxon>
    </lineage>
</organism>
<accession>A0ABM8BPQ5</accession>
<reference evidence="3" key="1">
    <citation type="submission" date="2022-09" db="EMBL/GenBank/DDBJ databases">
        <title>Complete genome sequence of Vulcanisaeta souniana.</title>
        <authorList>
            <person name="Kato S."/>
            <person name="Itoh T."/>
            <person name="Ohkuma M."/>
        </authorList>
    </citation>
    <scope>NUCLEOTIDE SEQUENCE [LARGE SCALE GENOMIC DNA]</scope>
    <source>
        <strain evidence="3">JCM 11219</strain>
    </source>
</reference>
<feature type="region of interest" description="Disordered" evidence="1">
    <location>
        <begin position="36"/>
        <end position="58"/>
    </location>
</feature>